<dbReference type="Pfam" id="PF06371">
    <property type="entry name" value="Drf_GBD"/>
    <property type="match status" value="1"/>
</dbReference>
<evidence type="ECO:0000313" key="3">
    <source>
        <dbReference type="Proteomes" id="UP001439008"/>
    </source>
</evidence>
<organism evidence="2 3">
    <name type="scientific">Bonamia ostreae</name>
    <dbReference type="NCBI Taxonomy" id="126728"/>
    <lineage>
        <taxon>Eukaryota</taxon>
        <taxon>Sar</taxon>
        <taxon>Rhizaria</taxon>
        <taxon>Endomyxa</taxon>
        <taxon>Ascetosporea</taxon>
        <taxon>Haplosporida</taxon>
        <taxon>Bonamia</taxon>
    </lineage>
</organism>
<reference evidence="2 3" key="1">
    <citation type="journal article" date="2024" name="BMC Biol.">
        <title>Comparative genomics of Ascetosporea gives new insight into the evolutionary basis for animal parasitism in Rhizaria.</title>
        <authorList>
            <person name="Hiltunen Thoren M."/>
            <person name="Onut-Brannstrom I."/>
            <person name="Alfjorden A."/>
            <person name="Peckova H."/>
            <person name="Swords F."/>
            <person name="Hooper C."/>
            <person name="Holzer A.S."/>
            <person name="Bass D."/>
            <person name="Burki F."/>
        </authorList>
    </citation>
    <scope>NUCLEOTIDE SEQUENCE [LARGE SCALE GENOMIC DNA]</scope>
    <source>
        <strain evidence="2">20-A016</strain>
    </source>
</reference>
<dbReference type="InterPro" id="IPR016024">
    <property type="entry name" value="ARM-type_fold"/>
</dbReference>
<dbReference type="InterPro" id="IPR010473">
    <property type="entry name" value="GTPase-bd"/>
</dbReference>
<dbReference type="InterPro" id="IPR011989">
    <property type="entry name" value="ARM-like"/>
</dbReference>
<feature type="domain" description="Formin GTPase-binding" evidence="1">
    <location>
        <begin position="29"/>
        <end position="126"/>
    </location>
</feature>
<feature type="non-terminal residue" evidence="2">
    <location>
        <position position="133"/>
    </location>
</feature>
<dbReference type="Proteomes" id="UP001439008">
    <property type="component" value="Unassembled WGS sequence"/>
</dbReference>
<proteinExistence type="predicted"/>
<sequence>MPGIKQILRNFFKNEKKIDKSSKMEPLPPMPDKQTLDKKFQEFMYSISMPAQTVEKMEVMSDENKWIMICQQDKKTSKEKTDDWIKTLKKPATESTLIKFKVIITSVDVKWMKSFVEKNGLFLLVSQNLSEST</sequence>
<accession>A0ABV2ANJ9</accession>
<name>A0ABV2ANJ9_9EUKA</name>
<protein>
    <recommendedName>
        <fullName evidence="1">Formin GTPase-binding domain-containing protein</fullName>
    </recommendedName>
</protein>
<gene>
    <name evidence="2" type="ORF">MHBO_002801</name>
</gene>
<dbReference type="EMBL" id="JBDODL010001186">
    <property type="protein sequence ID" value="MES1921246.1"/>
    <property type="molecule type" value="Genomic_DNA"/>
</dbReference>
<comment type="caution">
    <text evidence="2">The sequence shown here is derived from an EMBL/GenBank/DDBJ whole genome shotgun (WGS) entry which is preliminary data.</text>
</comment>
<dbReference type="Gene3D" id="1.25.10.10">
    <property type="entry name" value="Leucine-rich Repeat Variant"/>
    <property type="match status" value="1"/>
</dbReference>
<evidence type="ECO:0000259" key="1">
    <source>
        <dbReference type="Pfam" id="PF06371"/>
    </source>
</evidence>
<evidence type="ECO:0000313" key="2">
    <source>
        <dbReference type="EMBL" id="MES1921246.1"/>
    </source>
</evidence>
<keyword evidence="3" id="KW-1185">Reference proteome</keyword>
<dbReference type="SUPFAM" id="SSF48371">
    <property type="entry name" value="ARM repeat"/>
    <property type="match status" value="1"/>
</dbReference>